<sequence>MRCRKSLLVALAFTASLAMVSTTAPAASAETPRCDAKPLQTALKALKEVGASGISVTVKSPRCGVWNGGVGLADLKTGRKVVGNEHSRIASDTKTWTATVVLQLVGEGRIKLDDTVDHYLPGLIRTKSYDGRKITIRQLLQHTSGLPDYLDAPYWHDLDARRWDHVEPLQTVEQALTLPPPDDRTPAGFSYSNTNYNLAGLIVTEVTGRDIGTEIEQRIIEPLGLRETYWPGDRTKLPEPDLRGYAERNGALRDRTEWNTSGADASGALVSTGADATTFWTALMTGKLLAPDQLAEMKKTVPDGSSGERYGLGVERYERARGFVTWGHSGHMESGHKFRNAVTDDGRRAVTLLIGSETFDSDRVDAIIGDLIRDLR</sequence>
<evidence type="ECO:0000313" key="3">
    <source>
        <dbReference type="EMBL" id="UNZ00584.1"/>
    </source>
</evidence>
<dbReference type="InterPro" id="IPR001466">
    <property type="entry name" value="Beta-lactam-related"/>
</dbReference>
<keyword evidence="3" id="KW-0378">Hydrolase</keyword>
<dbReference type="Pfam" id="PF00144">
    <property type="entry name" value="Beta-lactamase"/>
    <property type="match status" value="1"/>
</dbReference>
<reference evidence="3 4" key="1">
    <citation type="submission" date="2022-03" db="EMBL/GenBank/DDBJ databases">
        <title>Complete genome of Streptomyces rimosus ssp. rimosus R7 (=ATCC 10970).</title>
        <authorList>
            <person name="Beganovic S."/>
            <person name="Ruckert C."/>
            <person name="Busche T."/>
            <person name="Kalinowski J."/>
            <person name="Wittmann C."/>
        </authorList>
    </citation>
    <scope>NUCLEOTIDE SEQUENCE [LARGE SCALE GENOMIC DNA]</scope>
    <source>
        <strain evidence="3 4">R7</strain>
    </source>
</reference>
<dbReference type="PANTHER" id="PTHR46825:SF7">
    <property type="entry name" value="D-ALANYL-D-ALANINE CARBOXYPEPTIDASE"/>
    <property type="match status" value="1"/>
</dbReference>
<dbReference type="InterPro" id="IPR050491">
    <property type="entry name" value="AmpC-like"/>
</dbReference>
<dbReference type="EC" id="3.4.16.4" evidence="3"/>
<dbReference type="Proteomes" id="UP000829494">
    <property type="component" value="Chromosome"/>
</dbReference>
<dbReference type="PANTHER" id="PTHR46825">
    <property type="entry name" value="D-ALANYL-D-ALANINE-CARBOXYPEPTIDASE/ENDOPEPTIDASE AMPH"/>
    <property type="match status" value="1"/>
</dbReference>
<dbReference type="SUPFAM" id="SSF56601">
    <property type="entry name" value="beta-lactamase/transpeptidase-like"/>
    <property type="match status" value="1"/>
</dbReference>
<feature type="signal peptide" evidence="1">
    <location>
        <begin position="1"/>
        <end position="26"/>
    </location>
</feature>
<organism evidence="3 4">
    <name type="scientific">Streptomyces rimosus subsp. rimosus</name>
    <dbReference type="NCBI Taxonomy" id="132474"/>
    <lineage>
        <taxon>Bacteria</taxon>
        <taxon>Bacillati</taxon>
        <taxon>Actinomycetota</taxon>
        <taxon>Actinomycetes</taxon>
        <taxon>Kitasatosporales</taxon>
        <taxon>Streptomycetaceae</taxon>
        <taxon>Streptomyces</taxon>
    </lineage>
</organism>
<accession>A0ABY3YS99</accession>
<gene>
    <name evidence="3" type="ORF">SRIMR7_00360</name>
</gene>
<evidence type="ECO:0000256" key="1">
    <source>
        <dbReference type="SAM" id="SignalP"/>
    </source>
</evidence>
<protein>
    <submittedName>
        <fullName evidence="3">D-alanyl-D-alanine carboxypeptidase</fullName>
        <ecNumber evidence="3">3.4.16.4</ecNumber>
    </submittedName>
</protein>
<evidence type="ECO:0000313" key="4">
    <source>
        <dbReference type="Proteomes" id="UP000829494"/>
    </source>
</evidence>
<proteinExistence type="predicted"/>
<dbReference type="InterPro" id="IPR012338">
    <property type="entry name" value="Beta-lactam/transpept-like"/>
</dbReference>
<evidence type="ECO:0000259" key="2">
    <source>
        <dbReference type="Pfam" id="PF00144"/>
    </source>
</evidence>
<feature type="chain" id="PRO_5047311638" evidence="1">
    <location>
        <begin position="27"/>
        <end position="376"/>
    </location>
</feature>
<dbReference type="Gene3D" id="3.40.710.10">
    <property type="entry name" value="DD-peptidase/beta-lactamase superfamily"/>
    <property type="match status" value="1"/>
</dbReference>
<dbReference type="RefSeq" id="WP_032920330.1">
    <property type="nucleotide sequence ID" value="NZ_CP043497.1"/>
</dbReference>
<keyword evidence="3" id="KW-0645">Protease</keyword>
<name>A0ABY3YS99_STRRM</name>
<dbReference type="GO" id="GO:0009002">
    <property type="term" value="F:serine-type D-Ala-D-Ala carboxypeptidase activity"/>
    <property type="evidence" value="ECO:0007669"/>
    <property type="project" value="UniProtKB-EC"/>
</dbReference>
<dbReference type="EMBL" id="CP094298">
    <property type="protein sequence ID" value="UNZ00584.1"/>
    <property type="molecule type" value="Genomic_DNA"/>
</dbReference>
<keyword evidence="4" id="KW-1185">Reference proteome</keyword>
<keyword evidence="3" id="KW-0121">Carboxypeptidase</keyword>
<feature type="domain" description="Beta-lactamase-related" evidence="2">
    <location>
        <begin position="49"/>
        <end position="354"/>
    </location>
</feature>
<keyword evidence="1" id="KW-0732">Signal</keyword>